<dbReference type="InterPro" id="IPR011657">
    <property type="entry name" value="CNT_C_dom"/>
</dbReference>
<evidence type="ECO:0000256" key="3">
    <source>
        <dbReference type="ARBA" id="ARBA00022475"/>
    </source>
</evidence>
<evidence type="ECO:0000256" key="8">
    <source>
        <dbReference type="SAM" id="Phobius"/>
    </source>
</evidence>
<evidence type="ECO:0000256" key="5">
    <source>
        <dbReference type="ARBA" id="ARBA00022989"/>
    </source>
</evidence>
<evidence type="ECO:0000256" key="4">
    <source>
        <dbReference type="ARBA" id="ARBA00022692"/>
    </source>
</evidence>
<feature type="transmembrane region" description="Helical" evidence="8">
    <location>
        <begin position="268"/>
        <end position="290"/>
    </location>
</feature>
<feature type="transmembrane region" description="Helical" evidence="8">
    <location>
        <begin position="59"/>
        <end position="80"/>
    </location>
</feature>
<feature type="transmembrane region" description="Helical" evidence="8">
    <location>
        <begin position="101"/>
        <end position="125"/>
    </location>
</feature>
<dbReference type="eggNOG" id="KOG3747">
    <property type="taxonomic scope" value="Eukaryota"/>
</dbReference>
<keyword evidence="4 8" id="KW-0812">Transmembrane</keyword>
<evidence type="ECO:0000313" key="12">
    <source>
        <dbReference type="Proteomes" id="UP000018144"/>
    </source>
</evidence>
<evidence type="ECO:0000313" key="11">
    <source>
        <dbReference type="EMBL" id="CCX05741.1"/>
    </source>
</evidence>
<protein>
    <submittedName>
        <fullName evidence="11">Similar to Solute carrier family 28 member 3 acc. no. Q9UA35</fullName>
    </submittedName>
</protein>
<feature type="region of interest" description="Disordered" evidence="7">
    <location>
        <begin position="1"/>
        <end position="20"/>
    </location>
</feature>
<keyword evidence="5 8" id="KW-1133">Transmembrane helix</keyword>
<keyword evidence="12" id="KW-1185">Reference proteome</keyword>
<dbReference type="OMA" id="KFGLKML"/>
<feature type="transmembrane region" description="Helical" evidence="8">
    <location>
        <begin position="223"/>
        <end position="248"/>
    </location>
</feature>
<dbReference type="GO" id="GO:0015293">
    <property type="term" value="F:symporter activity"/>
    <property type="evidence" value="ECO:0007669"/>
    <property type="project" value="TreeGrafter"/>
</dbReference>
<comment type="subcellular location">
    <subcellularLocation>
        <location evidence="1">Cell membrane</location>
        <topology evidence="1">Multi-pass membrane protein</topology>
    </subcellularLocation>
</comment>
<keyword evidence="6 8" id="KW-0472">Membrane</keyword>
<reference evidence="11 12" key="1">
    <citation type="journal article" date="2013" name="PLoS Genet.">
        <title>The genome and development-dependent transcriptomes of Pyronema confluens: a window into fungal evolution.</title>
        <authorList>
            <person name="Traeger S."/>
            <person name="Altegoer F."/>
            <person name="Freitag M."/>
            <person name="Gabaldon T."/>
            <person name="Kempken F."/>
            <person name="Kumar A."/>
            <person name="Marcet-Houben M."/>
            <person name="Poggeler S."/>
            <person name="Stajich J.E."/>
            <person name="Nowrousian M."/>
        </authorList>
    </citation>
    <scope>NUCLEOTIDE SEQUENCE [LARGE SCALE GENOMIC DNA]</scope>
    <source>
        <strain evidence="12">CBS 100304</strain>
        <tissue evidence="11">Vegetative mycelium</tissue>
    </source>
</reference>
<name>U4KWW5_PYROM</name>
<dbReference type="PANTHER" id="PTHR10590">
    <property type="entry name" value="SODIUM/NUCLEOSIDE COTRANSPORTER"/>
    <property type="match status" value="1"/>
</dbReference>
<evidence type="ECO:0000256" key="7">
    <source>
        <dbReference type="SAM" id="MobiDB-lite"/>
    </source>
</evidence>
<feature type="transmembrane region" description="Helical" evidence="8">
    <location>
        <begin position="189"/>
        <end position="211"/>
    </location>
</feature>
<evidence type="ECO:0000259" key="9">
    <source>
        <dbReference type="Pfam" id="PF01773"/>
    </source>
</evidence>
<gene>
    <name evidence="11" type="ORF">PCON_05328</name>
</gene>
<feature type="transmembrane region" description="Helical" evidence="8">
    <location>
        <begin position="32"/>
        <end position="53"/>
    </location>
</feature>
<evidence type="ECO:0000256" key="6">
    <source>
        <dbReference type="ARBA" id="ARBA00023136"/>
    </source>
</evidence>
<dbReference type="InterPro" id="IPR008276">
    <property type="entry name" value="C_nuclsd_transpt"/>
</dbReference>
<dbReference type="OrthoDB" id="6075923at2759"/>
<feature type="domain" description="Concentrative nucleoside transporter C-terminal" evidence="10">
    <location>
        <begin position="297"/>
        <end position="373"/>
    </location>
</feature>
<comment type="similarity">
    <text evidence="2">Belongs to the concentrative nucleoside transporter (CNT) (TC 2.A.41) family.</text>
</comment>
<feature type="domain" description="Concentrative nucleoside transporter N-terminal" evidence="9">
    <location>
        <begin position="142"/>
        <end position="214"/>
    </location>
</feature>
<sequence>MEKPELETDPPSPATTSENPSRSYYRKLHIKHITRTLIFLLFTGWWIAGLLFHRHDKNWLIPFLLWLCIAIRIITFYIPVRHAWYPVRFIWHHSAARVPELIPPALRLSMATLGVLTIYTLFTFLPPSVPQNTRADRGISCLGLVVFLLLLWVTSKKRSAIGWYTVLVGMLLQFLIALFVLRTKVGYDIFNFISLLARSLLGCTKAGVAFLTNDKTANTPIKFAVAFFWSMRVSGAEAVVAAASPFVGQGESAMLIKPFVKHLTKAELHQIMCSGFATIAGSVLVAYLSMGLSPQTLLSSCVMSIPASLAVSKMRYPETEESLTSGSVTVPSNDSEEASNGLHAFANGTWLGLKIAAMVMGTLLCIIAFIALVMD</sequence>
<feature type="transmembrane region" description="Helical" evidence="8">
    <location>
        <begin position="137"/>
        <end position="154"/>
    </location>
</feature>
<dbReference type="AlphaFoldDB" id="U4KWW5"/>
<evidence type="ECO:0000256" key="2">
    <source>
        <dbReference type="ARBA" id="ARBA00009033"/>
    </source>
</evidence>
<evidence type="ECO:0000259" key="10">
    <source>
        <dbReference type="Pfam" id="PF07662"/>
    </source>
</evidence>
<feature type="transmembrane region" description="Helical" evidence="8">
    <location>
        <begin position="161"/>
        <end position="183"/>
    </location>
</feature>
<dbReference type="PANTHER" id="PTHR10590:SF4">
    <property type="entry name" value="SOLUTE CARRIER FAMILY 28 MEMBER 3"/>
    <property type="match status" value="1"/>
</dbReference>
<keyword evidence="3" id="KW-1003">Cell membrane</keyword>
<dbReference type="GO" id="GO:0005886">
    <property type="term" value="C:plasma membrane"/>
    <property type="evidence" value="ECO:0007669"/>
    <property type="project" value="UniProtKB-SubCell"/>
</dbReference>
<dbReference type="GO" id="GO:0005337">
    <property type="term" value="F:nucleoside transmembrane transporter activity"/>
    <property type="evidence" value="ECO:0007669"/>
    <property type="project" value="InterPro"/>
</dbReference>
<dbReference type="Pfam" id="PF07662">
    <property type="entry name" value="Nucleos_tra2_C"/>
    <property type="match status" value="1"/>
</dbReference>
<feature type="transmembrane region" description="Helical" evidence="8">
    <location>
        <begin position="355"/>
        <end position="374"/>
    </location>
</feature>
<dbReference type="Proteomes" id="UP000018144">
    <property type="component" value="Unassembled WGS sequence"/>
</dbReference>
<evidence type="ECO:0000256" key="1">
    <source>
        <dbReference type="ARBA" id="ARBA00004651"/>
    </source>
</evidence>
<proteinExistence type="inferred from homology"/>
<dbReference type="Pfam" id="PF01773">
    <property type="entry name" value="Nucleos_tra2_N"/>
    <property type="match status" value="1"/>
</dbReference>
<accession>U4KWW5</accession>
<organism evidence="11 12">
    <name type="scientific">Pyronema omphalodes (strain CBS 100304)</name>
    <name type="common">Pyronema confluens</name>
    <dbReference type="NCBI Taxonomy" id="1076935"/>
    <lineage>
        <taxon>Eukaryota</taxon>
        <taxon>Fungi</taxon>
        <taxon>Dikarya</taxon>
        <taxon>Ascomycota</taxon>
        <taxon>Pezizomycotina</taxon>
        <taxon>Pezizomycetes</taxon>
        <taxon>Pezizales</taxon>
        <taxon>Pyronemataceae</taxon>
        <taxon>Pyronema</taxon>
    </lineage>
</organism>
<dbReference type="STRING" id="1076935.U4KWW5"/>
<dbReference type="InterPro" id="IPR002668">
    <property type="entry name" value="CNT_N_dom"/>
</dbReference>
<dbReference type="EMBL" id="HF935269">
    <property type="protein sequence ID" value="CCX05741.1"/>
    <property type="molecule type" value="Genomic_DNA"/>
</dbReference>